<dbReference type="STRING" id="1036808.A0A0C3DPJ5"/>
<dbReference type="OrthoDB" id="10252687at2759"/>
<dbReference type="HOGENOM" id="CLU_2062868_0_0_1"/>
<name>A0A0C3DPJ5_9AGAM</name>
<evidence type="ECO:0000313" key="1">
    <source>
        <dbReference type="EMBL" id="KIM57931.1"/>
    </source>
</evidence>
<protein>
    <submittedName>
        <fullName evidence="1">Uncharacterized protein</fullName>
    </submittedName>
</protein>
<evidence type="ECO:0000313" key="2">
    <source>
        <dbReference type="Proteomes" id="UP000053989"/>
    </source>
</evidence>
<accession>A0A0C3DPJ5</accession>
<proteinExistence type="predicted"/>
<organism evidence="1 2">
    <name type="scientific">Scleroderma citrinum Foug A</name>
    <dbReference type="NCBI Taxonomy" id="1036808"/>
    <lineage>
        <taxon>Eukaryota</taxon>
        <taxon>Fungi</taxon>
        <taxon>Dikarya</taxon>
        <taxon>Basidiomycota</taxon>
        <taxon>Agaricomycotina</taxon>
        <taxon>Agaricomycetes</taxon>
        <taxon>Agaricomycetidae</taxon>
        <taxon>Boletales</taxon>
        <taxon>Sclerodermatineae</taxon>
        <taxon>Sclerodermataceae</taxon>
        <taxon>Scleroderma</taxon>
    </lineage>
</organism>
<keyword evidence="2" id="KW-1185">Reference proteome</keyword>
<gene>
    <name evidence="1" type="ORF">SCLCIDRAFT_1114390</name>
</gene>
<reference evidence="2" key="2">
    <citation type="submission" date="2015-01" db="EMBL/GenBank/DDBJ databases">
        <title>Evolutionary Origins and Diversification of the Mycorrhizal Mutualists.</title>
        <authorList>
            <consortium name="DOE Joint Genome Institute"/>
            <consortium name="Mycorrhizal Genomics Consortium"/>
            <person name="Kohler A."/>
            <person name="Kuo A."/>
            <person name="Nagy L.G."/>
            <person name="Floudas D."/>
            <person name="Copeland A."/>
            <person name="Barry K.W."/>
            <person name="Cichocki N."/>
            <person name="Veneault-Fourrey C."/>
            <person name="LaButti K."/>
            <person name="Lindquist E.A."/>
            <person name="Lipzen A."/>
            <person name="Lundell T."/>
            <person name="Morin E."/>
            <person name="Murat C."/>
            <person name="Riley R."/>
            <person name="Ohm R."/>
            <person name="Sun H."/>
            <person name="Tunlid A."/>
            <person name="Henrissat B."/>
            <person name="Grigoriev I.V."/>
            <person name="Hibbett D.S."/>
            <person name="Martin F."/>
        </authorList>
    </citation>
    <scope>NUCLEOTIDE SEQUENCE [LARGE SCALE GENOMIC DNA]</scope>
    <source>
        <strain evidence="2">Foug A</strain>
    </source>
</reference>
<dbReference type="InParanoid" id="A0A0C3DPJ5"/>
<dbReference type="AlphaFoldDB" id="A0A0C3DPJ5"/>
<dbReference type="Proteomes" id="UP000053989">
    <property type="component" value="Unassembled WGS sequence"/>
</dbReference>
<dbReference type="EMBL" id="KN822093">
    <property type="protein sequence ID" value="KIM57931.1"/>
    <property type="molecule type" value="Genomic_DNA"/>
</dbReference>
<sequence>MERFPVLDALQQSTGDISGYDITLEGWKHRLVELNLCITIENARELCIRDLFRRESLLKKGISGVNEVPLLASTIEATRCRRRRGLCGRYDVQEYMKYTSHEKRMVVLLGGRLSLYDLL</sequence>
<reference evidence="1 2" key="1">
    <citation type="submission" date="2014-04" db="EMBL/GenBank/DDBJ databases">
        <authorList>
            <consortium name="DOE Joint Genome Institute"/>
            <person name="Kuo A."/>
            <person name="Kohler A."/>
            <person name="Nagy L.G."/>
            <person name="Floudas D."/>
            <person name="Copeland A."/>
            <person name="Barry K.W."/>
            <person name="Cichocki N."/>
            <person name="Veneault-Fourrey C."/>
            <person name="LaButti K."/>
            <person name="Lindquist E.A."/>
            <person name="Lipzen A."/>
            <person name="Lundell T."/>
            <person name="Morin E."/>
            <person name="Murat C."/>
            <person name="Sun H."/>
            <person name="Tunlid A."/>
            <person name="Henrissat B."/>
            <person name="Grigoriev I.V."/>
            <person name="Hibbett D.S."/>
            <person name="Martin F."/>
            <person name="Nordberg H.P."/>
            <person name="Cantor M.N."/>
            <person name="Hua S.X."/>
        </authorList>
    </citation>
    <scope>NUCLEOTIDE SEQUENCE [LARGE SCALE GENOMIC DNA]</scope>
    <source>
        <strain evidence="1 2">Foug A</strain>
    </source>
</reference>